<dbReference type="InterPro" id="IPR001766">
    <property type="entry name" value="Fork_head_dom"/>
</dbReference>
<dbReference type="PANTHER" id="PTHR45881">
    <property type="entry name" value="CHECKPOINT SUPPRESSOR 1-LIKE, ISOFORM A-RELATED"/>
    <property type="match status" value="1"/>
</dbReference>
<keyword evidence="5 6" id="KW-0539">Nucleus</keyword>
<evidence type="ECO:0000259" key="8">
    <source>
        <dbReference type="PROSITE" id="PS50039"/>
    </source>
</evidence>
<evidence type="ECO:0000256" key="1">
    <source>
        <dbReference type="ARBA" id="ARBA00004123"/>
    </source>
</evidence>
<feature type="compositionally biased region" description="Polar residues" evidence="7">
    <location>
        <begin position="129"/>
        <end position="144"/>
    </location>
</feature>
<gene>
    <name evidence="9" type="ORF">M421DRAFT_58836</name>
</gene>
<feature type="region of interest" description="Disordered" evidence="7">
    <location>
        <begin position="239"/>
        <end position="307"/>
    </location>
</feature>
<proteinExistence type="predicted"/>
<dbReference type="InterPro" id="IPR036390">
    <property type="entry name" value="WH_DNA-bd_sf"/>
</dbReference>
<keyword evidence="2" id="KW-0805">Transcription regulation</keyword>
<dbReference type="InterPro" id="IPR030456">
    <property type="entry name" value="TF_fork_head_CS_2"/>
</dbReference>
<keyword evidence="3 6" id="KW-0238">DNA-binding</keyword>
<reference evidence="9" key="1">
    <citation type="journal article" date="2020" name="Stud. Mycol.">
        <title>101 Dothideomycetes genomes: a test case for predicting lifestyles and emergence of pathogens.</title>
        <authorList>
            <person name="Haridas S."/>
            <person name="Albert R."/>
            <person name="Binder M."/>
            <person name="Bloem J."/>
            <person name="Labutti K."/>
            <person name="Salamov A."/>
            <person name="Andreopoulos B."/>
            <person name="Baker S."/>
            <person name="Barry K."/>
            <person name="Bills G."/>
            <person name="Bluhm B."/>
            <person name="Cannon C."/>
            <person name="Castanera R."/>
            <person name="Culley D."/>
            <person name="Daum C."/>
            <person name="Ezra D."/>
            <person name="Gonzalez J."/>
            <person name="Henrissat B."/>
            <person name="Kuo A."/>
            <person name="Liang C."/>
            <person name="Lipzen A."/>
            <person name="Lutzoni F."/>
            <person name="Magnuson J."/>
            <person name="Mondo S."/>
            <person name="Nolan M."/>
            <person name="Ohm R."/>
            <person name="Pangilinan J."/>
            <person name="Park H.-J."/>
            <person name="Ramirez L."/>
            <person name="Alfaro M."/>
            <person name="Sun H."/>
            <person name="Tritt A."/>
            <person name="Yoshinaga Y."/>
            <person name="Zwiers L.-H."/>
            <person name="Turgeon B."/>
            <person name="Goodwin S."/>
            <person name="Spatafora J."/>
            <person name="Crous P."/>
            <person name="Grigoriev I."/>
        </authorList>
    </citation>
    <scope>NUCLEOTIDE SEQUENCE</scope>
    <source>
        <strain evidence="9">CBS 183.55</strain>
    </source>
</reference>
<name>A0A6A5RSY8_9PLEO</name>
<evidence type="ECO:0000256" key="5">
    <source>
        <dbReference type="ARBA" id="ARBA00023242"/>
    </source>
</evidence>
<feature type="compositionally biased region" description="Basic residues" evidence="7">
    <location>
        <begin position="243"/>
        <end position="256"/>
    </location>
</feature>
<dbReference type="OrthoDB" id="5954824at2759"/>
<protein>
    <recommendedName>
        <fullName evidence="8">Fork-head domain-containing protein</fullName>
    </recommendedName>
</protein>
<evidence type="ECO:0000256" key="6">
    <source>
        <dbReference type="PROSITE-ProRule" id="PRU00089"/>
    </source>
</evidence>
<evidence type="ECO:0000256" key="2">
    <source>
        <dbReference type="ARBA" id="ARBA00023015"/>
    </source>
</evidence>
<evidence type="ECO:0000256" key="7">
    <source>
        <dbReference type="SAM" id="MobiDB-lite"/>
    </source>
</evidence>
<dbReference type="SMART" id="SM00339">
    <property type="entry name" value="FH"/>
    <property type="match status" value="1"/>
</dbReference>
<organism evidence="9 10">
    <name type="scientific">Didymella exigua CBS 183.55</name>
    <dbReference type="NCBI Taxonomy" id="1150837"/>
    <lineage>
        <taxon>Eukaryota</taxon>
        <taxon>Fungi</taxon>
        <taxon>Dikarya</taxon>
        <taxon>Ascomycota</taxon>
        <taxon>Pezizomycotina</taxon>
        <taxon>Dothideomycetes</taxon>
        <taxon>Pleosporomycetidae</taxon>
        <taxon>Pleosporales</taxon>
        <taxon>Pleosporineae</taxon>
        <taxon>Didymellaceae</taxon>
        <taxon>Didymella</taxon>
    </lineage>
</organism>
<feature type="DNA-binding region" description="Fork-head" evidence="6">
    <location>
        <begin position="153"/>
        <end position="249"/>
    </location>
</feature>
<dbReference type="GeneID" id="54353301"/>
<dbReference type="GO" id="GO:0000978">
    <property type="term" value="F:RNA polymerase II cis-regulatory region sequence-specific DNA binding"/>
    <property type="evidence" value="ECO:0007669"/>
    <property type="project" value="TreeGrafter"/>
</dbReference>
<evidence type="ECO:0000256" key="3">
    <source>
        <dbReference type="ARBA" id="ARBA00023125"/>
    </source>
</evidence>
<feature type="domain" description="Fork-head" evidence="8">
    <location>
        <begin position="153"/>
        <end position="249"/>
    </location>
</feature>
<keyword evidence="10" id="KW-1185">Reference proteome</keyword>
<feature type="compositionally biased region" description="Basic residues" evidence="7">
    <location>
        <begin position="272"/>
        <end position="284"/>
    </location>
</feature>
<accession>A0A6A5RSY8</accession>
<dbReference type="PROSITE" id="PS00658">
    <property type="entry name" value="FORK_HEAD_2"/>
    <property type="match status" value="1"/>
</dbReference>
<dbReference type="SUPFAM" id="SSF46785">
    <property type="entry name" value="Winged helix' DNA-binding domain"/>
    <property type="match status" value="1"/>
</dbReference>
<evidence type="ECO:0000313" key="10">
    <source>
        <dbReference type="Proteomes" id="UP000800082"/>
    </source>
</evidence>
<comment type="subcellular location">
    <subcellularLocation>
        <location evidence="1 6">Nucleus</location>
    </subcellularLocation>
</comment>
<dbReference type="AlphaFoldDB" id="A0A6A5RSY8"/>
<dbReference type="InterPro" id="IPR036388">
    <property type="entry name" value="WH-like_DNA-bd_sf"/>
</dbReference>
<feature type="region of interest" description="Disordered" evidence="7">
    <location>
        <begin position="124"/>
        <end position="151"/>
    </location>
</feature>
<sequence>MQWSAQGQFPNNSFVQDAFCTPQLFASNAASTEYPQQAFNGMSFNANHAIKYPLECTSSCPRVFQNIDFASRSSDMTASYPPAAYFHSPPQLRSTPSLPDNSTPELTQLNDDWDLHYGTHIKHEDQHDYNSPYSEMSRASTPYSTGHEDEPIDKEQPYAQLIFRALLDAPDHTMVLRDIYDWFRRHTDKATHSETKGWQNSIRHNLSMNGAFEKVDSPSDATTKGFMWRLTQAALLEGVKSTTRYRSKAPNKRSHRTQPQPQRQASGAKGGHAARRAANLRRSQRAREAGMYQRPTPSSDPYSNGGYGSEWEGSSVYTPSSAYHSRIDSPYSRMSMTYDTPRDSTSYSPMLDMASQLVSPPRSYASTPVTPATPLSQGFMGGDTAYVLEQTPGEPLFGGSPTPSADEPITPADSRHAWEQNMSMGIDIYDDLSQFGGAV</sequence>
<dbReference type="Proteomes" id="UP000800082">
    <property type="component" value="Unassembled WGS sequence"/>
</dbReference>
<dbReference type="RefSeq" id="XP_033450718.1">
    <property type="nucleotide sequence ID" value="XM_033595634.1"/>
</dbReference>
<dbReference type="Gene3D" id="1.10.10.10">
    <property type="entry name" value="Winged helix-like DNA-binding domain superfamily/Winged helix DNA-binding domain"/>
    <property type="match status" value="1"/>
</dbReference>
<evidence type="ECO:0000313" key="9">
    <source>
        <dbReference type="EMBL" id="KAF1930470.1"/>
    </source>
</evidence>
<dbReference type="GO" id="GO:0000981">
    <property type="term" value="F:DNA-binding transcription factor activity, RNA polymerase II-specific"/>
    <property type="evidence" value="ECO:0007669"/>
    <property type="project" value="TreeGrafter"/>
</dbReference>
<dbReference type="EMBL" id="ML978963">
    <property type="protein sequence ID" value="KAF1930470.1"/>
    <property type="molecule type" value="Genomic_DNA"/>
</dbReference>
<dbReference type="PROSITE" id="PS50039">
    <property type="entry name" value="FORK_HEAD_3"/>
    <property type="match status" value="1"/>
</dbReference>
<dbReference type="Pfam" id="PF00250">
    <property type="entry name" value="Forkhead"/>
    <property type="match status" value="1"/>
</dbReference>
<dbReference type="GO" id="GO:0005634">
    <property type="term" value="C:nucleus"/>
    <property type="evidence" value="ECO:0007669"/>
    <property type="project" value="UniProtKB-SubCell"/>
</dbReference>
<keyword evidence="4" id="KW-0804">Transcription</keyword>
<dbReference type="PANTHER" id="PTHR45881:SF5">
    <property type="entry name" value="FORK-HEAD DOMAIN-CONTAINING PROTEIN"/>
    <property type="match status" value="1"/>
</dbReference>
<evidence type="ECO:0000256" key="4">
    <source>
        <dbReference type="ARBA" id="ARBA00023163"/>
    </source>
</evidence>